<gene>
    <name evidence="2" type="primary">RvY_15896-1</name>
    <name evidence="2" type="synonym">RvY_15896.1</name>
    <name evidence="2" type="ORF">RvY_15896</name>
</gene>
<dbReference type="EMBL" id="BDGG01000012">
    <property type="protein sequence ID" value="GAV05824.1"/>
    <property type="molecule type" value="Genomic_DNA"/>
</dbReference>
<reference evidence="2 3" key="1">
    <citation type="journal article" date="2016" name="Nat. Commun.">
        <title>Extremotolerant tardigrade genome and improved radiotolerance of human cultured cells by tardigrade-unique protein.</title>
        <authorList>
            <person name="Hashimoto T."/>
            <person name="Horikawa D.D."/>
            <person name="Saito Y."/>
            <person name="Kuwahara H."/>
            <person name="Kozuka-Hata H."/>
            <person name="Shin-I T."/>
            <person name="Minakuchi Y."/>
            <person name="Ohishi K."/>
            <person name="Motoyama A."/>
            <person name="Aizu T."/>
            <person name="Enomoto A."/>
            <person name="Kondo K."/>
            <person name="Tanaka S."/>
            <person name="Hara Y."/>
            <person name="Koshikawa S."/>
            <person name="Sagara H."/>
            <person name="Miura T."/>
            <person name="Yokobori S."/>
            <person name="Miyagawa K."/>
            <person name="Suzuki Y."/>
            <person name="Kubo T."/>
            <person name="Oyama M."/>
            <person name="Kohara Y."/>
            <person name="Fujiyama A."/>
            <person name="Arakawa K."/>
            <person name="Katayama T."/>
            <person name="Toyoda A."/>
            <person name="Kunieda T."/>
        </authorList>
    </citation>
    <scope>NUCLEOTIDE SEQUENCE [LARGE SCALE GENOMIC DNA]</scope>
    <source>
        <strain evidence="2 3">YOKOZUNA-1</strain>
    </source>
</reference>
<dbReference type="Proteomes" id="UP000186922">
    <property type="component" value="Unassembled WGS sequence"/>
</dbReference>
<accession>A0A1D1W367</accession>
<evidence type="ECO:0000313" key="2">
    <source>
        <dbReference type="EMBL" id="GAV05824.1"/>
    </source>
</evidence>
<feature type="region of interest" description="Disordered" evidence="1">
    <location>
        <begin position="50"/>
        <end position="76"/>
    </location>
</feature>
<dbReference type="AlphaFoldDB" id="A0A1D1W367"/>
<proteinExistence type="predicted"/>
<keyword evidence="3" id="KW-1185">Reference proteome</keyword>
<sequence>MRKSYFCATASNFWTEAFVMTQSALILFQLPSSRNPRTARQKFCEVSTGQASLARGTHPEQYSSADPGAREKQNSKFLHRPSTSTLLVKSVSRSGLSSSKRIHLLGTVEVQQDNCVPAGIYWRPSAITGESSATI</sequence>
<organism evidence="2 3">
    <name type="scientific">Ramazzottius varieornatus</name>
    <name type="common">Water bear</name>
    <name type="synonym">Tardigrade</name>
    <dbReference type="NCBI Taxonomy" id="947166"/>
    <lineage>
        <taxon>Eukaryota</taxon>
        <taxon>Metazoa</taxon>
        <taxon>Ecdysozoa</taxon>
        <taxon>Tardigrada</taxon>
        <taxon>Eutardigrada</taxon>
        <taxon>Parachela</taxon>
        <taxon>Hypsibioidea</taxon>
        <taxon>Ramazzottiidae</taxon>
        <taxon>Ramazzottius</taxon>
    </lineage>
</organism>
<protein>
    <submittedName>
        <fullName evidence="2">Uncharacterized protein</fullName>
    </submittedName>
</protein>
<evidence type="ECO:0000313" key="3">
    <source>
        <dbReference type="Proteomes" id="UP000186922"/>
    </source>
</evidence>
<name>A0A1D1W367_RAMVA</name>
<comment type="caution">
    <text evidence="2">The sequence shown here is derived from an EMBL/GenBank/DDBJ whole genome shotgun (WGS) entry which is preliminary data.</text>
</comment>
<evidence type="ECO:0000256" key="1">
    <source>
        <dbReference type="SAM" id="MobiDB-lite"/>
    </source>
</evidence>